<dbReference type="Proteomes" id="UP000294530">
    <property type="component" value="Unassembled WGS sequence"/>
</dbReference>
<feature type="signal peptide" evidence="2">
    <location>
        <begin position="1"/>
        <end position="22"/>
    </location>
</feature>
<keyword evidence="2" id="KW-0732">Signal</keyword>
<reference evidence="3 4" key="1">
    <citation type="journal article" date="2021" name="Genome Biol.">
        <title>AFLAP: assembly-free linkage analysis pipeline using k-mers from genome sequencing data.</title>
        <authorList>
            <person name="Fletcher K."/>
            <person name="Zhang L."/>
            <person name="Gil J."/>
            <person name="Han R."/>
            <person name="Cavanaugh K."/>
            <person name="Michelmore R."/>
        </authorList>
    </citation>
    <scope>NUCLEOTIDE SEQUENCE [LARGE SCALE GENOMIC DNA]</scope>
    <source>
        <strain evidence="3 4">SF5</strain>
    </source>
</reference>
<evidence type="ECO:0000313" key="3">
    <source>
        <dbReference type="EMBL" id="TDH69334.1"/>
    </source>
</evidence>
<dbReference type="AlphaFoldDB" id="A0A976FMM5"/>
<dbReference type="KEGG" id="blac:94346632"/>
<feature type="compositionally biased region" description="Gly residues" evidence="1">
    <location>
        <begin position="50"/>
        <end position="78"/>
    </location>
</feature>
<accession>A0A976FMM5</accession>
<evidence type="ECO:0000256" key="2">
    <source>
        <dbReference type="SAM" id="SignalP"/>
    </source>
</evidence>
<sequence length="114" mass="11434">MRLVRTALIVATAFVAIADGKAIRDTDVSELSPKATDRNLSETFEERKGGGGGRGGGGGGGARGGGGGGGGGNGGVGAQYGMHASNTNSKGTSNPDSIRKRSAMLNFIDFFKWG</sequence>
<feature type="region of interest" description="Disordered" evidence="1">
    <location>
        <begin position="26"/>
        <end position="98"/>
    </location>
</feature>
<feature type="compositionally biased region" description="Polar residues" evidence="1">
    <location>
        <begin position="84"/>
        <end position="96"/>
    </location>
</feature>
<feature type="chain" id="PRO_5036777179" evidence="2">
    <location>
        <begin position="23"/>
        <end position="114"/>
    </location>
</feature>
<evidence type="ECO:0000256" key="1">
    <source>
        <dbReference type="SAM" id="MobiDB-lite"/>
    </source>
</evidence>
<dbReference type="GeneID" id="94346632"/>
<feature type="compositionally biased region" description="Basic and acidic residues" evidence="1">
    <location>
        <begin position="35"/>
        <end position="49"/>
    </location>
</feature>
<evidence type="ECO:0000313" key="4">
    <source>
        <dbReference type="Proteomes" id="UP000294530"/>
    </source>
</evidence>
<dbReference type="RefSeq" id="XP_067818833.1">
    <property type="nucleotide sequence ID" value="XM_067960961.1"/>
</dbReference>
<protein>
    <submittedName>
        <fullName evidence="3">Uncharacterized protein</fullName>
    </submittedName>
</protein>
<keyword evidence="4" id="KW-1185">Reference proteome</keyword>
<proteinExistence type="predicted"/>
<comment type="caution">
    <text evidence="3">The sequence shown here is derived from an EMBL/GenBank/DDBJ whole genome shotgun (WGS) entry which is preliminary data.</text>
</comment>
<dbReference type="EMBL" id="SHOA02000002">
    <property type="protein sequence ID" value="TDH69334.1"/>
    <property type="molecule type" value="Genomic_DNA"/>
</dbReference>
<gene>
    <name evidence="3" type="ORF">CCR75_002864</name>
</gene>
<organism evidence="3 4">
    <name type="scientific">Bremia lactucae</name>
    <name type="common">Lettuce downy mildew</name>
    <dbReference type="NCBI Taxonomy" id="4779"/>
    <lineage>
        <taxon>Eukaryota</taxon>
        <taxon>Sar</taxon>
        <taxon>Stramenopiles</taxon>
        <taxon>Oomycota</taxon>
        <taxon>Peronosporomycetes</taxon>
        <taxon>Peronosporales</taxon>
        <taxon>Peronosporaceae</taxon>
        <taxon>Bremia</taxon>
    </lineage>
</organism>
<name>A0A976FMM5_BRELC</name>